<dbReference type="AlphaFoldDB" id="A0A0A8YRI7"/>
<reference evidence="1" key="2">
    <citation type="journal article" date="2015" name="Data Brief">
        <title>Shoot transcriptome of the giant reed, Arundo donax.</title>
        <authorList>
            <person name="Barrero R.A."/>
            <person name="Guerrero F.D."/>
            <person name="Moolhuijzen P."/>
            <person name="Goolsby J.A."/>
            <person name="Tidwell J."/>
            <person name="Bellgard S.E."/>
            <person name="Bellgard M.I."/>
        </authorList>
    </citation>
    <scope>NUCLEOTIDE SEQUENCE</scope>
    <source>
        <tissue evidence="1">Shoot tissue taken approximately 20 cm above the soil surface</tissue>
    </source>
</reference>
<reference evidence="1" key="1">
    <citation type="submission" date="2014-09" db="EMBL/GenBank/DDBJ databases">
        <authorList>
            <person name="Magalhaes I.L.F."/>
            <person name="Oliveira U."/>
            <person name="Santos F.R."/>
            <person name="Vidigal T.H.D.A."/>
            <person name="Brescovit A.D."/>
            <person name="Santos A.J."/>
        </authorList>
    </citation>
    <scope>NUCLEOTIDE SEQUENCE</scope>
    <source>
        <tissue evidence="1">Shoot tissue taken approximately 20 cm above the soil surface</tissue>
    </source>
</reference>
<evidence type="ECO:0000313" key="1">
    <source>
        <dbReference type="EMBL" id="JAD27470.1"/>
    </source>
</evidence>
<accession>A0A0A8YRI7</accession>
<protein>
    <submittedName>
        <fullName evidence="1">Uncharacterized protein</fullName>
    </submittedName>
</protein>
<proteinExistence type="predicted"/>
<organism evidence="1">
    <name type="scientific">Arundo donax</name>
    <name type="common">Giant reed</name>
    <name type="synonym">Donax arundinaceus</name>
    <dbReference type="NCBI Taxonomy" id="35708"/>
    <lineage>
        <taxon>Eukaryota</taxon>
        <taxon>Viridiplantae</taxon>
        <taxon>Streptophyta</taxon>
        <taxon>Embryophyta</taxon>
        <taxon>Tracheophyta</taxon>
        <taxon>Spermatophyta</taxon>
        <taxon>Magnoliopsida</taxon>
        <taxon>Liliopsida</taxon>
        <taxon>Poales</taxon>
        <taxon>Poaceae</taxon>
        <taxon>PACMAD clade</taxon>
        <taxon>Arundinoideae</taxon>
        <taxon>Arundineae</taxon>
        <taxon>Arundo</taxon>
    </lineage>
</organism>
<sequence length="37" mass="4417">MTQLTLARTIYDPISIRSLVLVVHSRRELKHVRLWTN</sequence>
<name>A0A0A8YRI7_ARUDO</name>
<dbReference type="EMBL" id="GBRH01270425">
    <property type="protein sequence ID" value="JAD27470.1"/>
    <property type="molecule type" value="Transcribed_RNA"/>
</dbReference>